<dbReference type="InterPro" id="IPR000983">
    <property type="entry name" value="Bac_GSPG_pilin"/>
</dbReference>
<evidence type="ECO:0000313" key="5">
    <source>
        <dbReference type="Proteomes" id="UP000287394"/>
    </source>
</evidence>
<evidence type="ECO:0000313" key="4">
    <source>
        <dbReference type="EMBL" id="BDI31980.1"/>
    </source>
</evidence>
<organism evidence="4 5">
    <name type="scientific">Capsulimonas corticalis</name>
    <dbReference type="NCBI Taxonomy" id="2219043"/>
    <lineage>
        <taxon>Bacteria</taxon>
        <taxon>Bacillati</taxon>
        <taxon>Armatimonadota</taxon>
        <taxon>Armatimonadia</taxon>
        <taxon>Capsulimonadales</taxon>
        <taxon>Capsulimonadaceae</taxon>
        <taxon>Capsulimonas</taxon>
    </lineage>
</organism>
<dbReference type="PRINTS" id="PR00813">
    <property type="entry name" value="BCTERIALGSPG"/>
</dbReference>
<gene>
    <name evidence="4" type="ORF">CCAX7_40310</name>
</gene>
<dbReference type="NCBIfam" id="TIGR02532">
    <property type="entry name" value="IV_pilin_GFxxxE"/>
    <property type="match status" value="1"/>
</dbReference>
<keyword evidence="3" id="KW-1133">Transmembrane helix</keyword>
<dbReference type="Pfam" id="PF07596">
    <property type="entry name" value="SBP_bac_10"/>
    <property type="match status" value="1"/>
</dbReference>
<evidence type="ECO:0000256" key="3">
    <source>
        <dbReference type="SAM" id="Phobius"/>
    </source>
</evidence>
<dbReference type="Gene3D" id="3.30.700.10">
    <property type="entry name" value="Glycoprotein, Type 4 Pilin"/>
    <property type="match status" value="1"/>
</dbReference>
<dbReference type="PANTHER" id="PTHR30093">
    <property type="entry name" value="GENERAL SECRETION PATHWAY PROTEIN G"/>
    <property type="match status" value="1"/>
</dbReference>
<name>A0A402D4R5_9BACT</name>
<feature type="compositionally biased region" description="Polar residues" evidence="2">
    <location>
        <begin position="204"/>
        <end position="220"/>
    </location>
</feature>
<protein>
    <submittedName>
        <fullName evidence="4">Uncharacterized protein</fullName>
    </submittedName>
</protein>
<dbReference type="SUPFAM" id="SSF54523">
    <property type="entry name" value="Pili subunits"/>
    <property type="match status" value="1"/>
</dbReference>
<evidence type="ECO:0000256" key="2">
    <source>
        <dbReference type="SAM" id="MobiDB-lite"/>
    </source>
</evidence>
<proteinExistence type="predicted"/>
<dbReference type="GO" id="GO:0015627">
    <property type="term" value="C:type II protein secretion system complex"/>
    <property type="evidence" value="ECO:0007669"/>
    <property type="project" value="InterPro"/>
</dbReference>
<dbReference type="EMBL" id="AP025739">
    <property type="protein sequence ID" value="BDI31980.1"/>
    <property type="molecule type" value="Genomic_DNA"/>
</dbReference>
<accession>A0A402D4R5</accession>
<evidence type="ECO:0000256" key="1">
    <source>
        <dbReference type="ARBA" id="ARBA00022481"/>
    </source>
</evidence>
<keyword evidence="3" id="KW-0812">Transmembrane</keyword>
<dbReference type="AlphaFoldDB" id="A0A402D4R5"/>
<feature type="transmembrane region" description="Helical" evidence="3">
    <location>
        <begin position="20"/>
        <end position="42"/>
    </location>
</feature>
<dbReference type="InterPro" id="IPR027558">
    <property type="entry name" value="Pre_pil_HX9DG_C"/>
</dbReference>
<dbReference type="KEGG" id="ccot:CCAX7_40310"/>
<keyword evidence="1" id="KW-0488">Methylation</keyword>
<dbReference type="Proteomes" id="UP000287394">
    <property type="component" value="Chromosome"/>
</dbReference>
<dbReference type="InterPro" id="IPR012902">
    <property type="entry name" value="N_methyl_site"/>
</dbReference>
<reference evidence="4 5" key="1">
    <citation type="journal article" date="2019" name="Int. J. Syst. Evol. Microbiol.">
        <title>Capsulimonas corticalis gen. nov., sp. nov., an aerobic capsulated bacterium, of a novel bacterial order, Capsulimonadales ord. nov., of the class Armatimonadia of the phylum Armatimonadetes.</title>
        <authorList>
            <person name="Li J."/>
            <person name="Kudo C."/>
            <person name="Tonouchi A."/>
        </authorList>
    </citation>
    <scope>NUCLEOTIDE SEQUENCE [LARGE SCALE GENOMIC DNA]</scope>
    <source>
        <strain evidence="4 5">AX-7</strain>
    </source>
</reference>
<dbReference type="InterPro" id="IPR011453">
    <property type="entry name" value="DUF1559"/>
</dbReference>
<sequence length="297" mass="31529">MTQENIMHRTDSRMRHAFTLIELLVVVAIIAIIAAILFPAFAKVREKARQITCVSNEKQLGLALLQYVQDNDERMPGDHRGVAYPTGAGWGAEIFPYVKSIAVYKCPDDPTGQTQNLNGLNEIDDPVSYAMNTNLDGGQPGGFLAGQLAPACTVLFVEVQGAQADLLNANDDSRTTVSASPGVDGGDTSNGYLDYFCSANYATGPSSSAGMGNPPRTGNSYERLGSPRHTDGSNFVLADGHVKFLRPQSVSPGYANTDPNNDQDHGVNQFGLPDGIAAGTGTMGRAPKNFAATFSPL</sequence>
<dbReference type="GO" id="GO:0015628">
    <property type="term" value="P:protein secretion by the type II secretion system"/>
    <property type="evidence" value="ECO:0007669"/>
    <property type="project" value="InterPro"/>
</dbReference>
<feature type="region of interest" description="Disordered" evidence="2">
    <location>
        <begin position="204"/>
        <end position="228"/>
    </location>
</feature>
<dbReference type="InterPro" id="IPR045584">
    <property type="entry name" value="Pilin-like"/>
</dbReference>
<dbReference type="NCBIfam" id="TIGR04294">
    <property type="entry name" value="pre_pil_HX9DG"/>
    <property type="match status" value="1"/>
</dbReference>
<dbReference type="Pfam" id="PF07963">
    <property type="entry name" value="N_methyl"/>
    <property type="match status" value="1"/>
</dbReference>
<keyword evidence="3" id="KW-0472">Membrane</keyword>
<keyword evidence="5" id="KW-1185">Reference proteome</keyword>